<dbReference type="NCBIfam" id="NF003810">
    <property type="entry name" value="PRK05399.1"/>
    <property type="match status" value="1"/>
</dbReference>
<dbReference type="OrthoDB" id="295033at2759"/>
<proteinExistence type="inferred from homology"/>
<evidence type="ECO:0000256" key="3">
    <source>
        <dbReference type="ARBA" id="ARBA00022741"/>
    </source>
</evidence>
<keyword evidence="8" id="KW-0539">Nucleus</keyword>
<dbReference type="HOGENOM" id="CLU_002472_10_0_1"/>
<dbReference type="InterPro" id="IPR007695">
    <property type="entry name" value="DNA_mismatch_repair_MutS-lik_N"/>
</dbReference>
<keyword evidence="12" id="KW-1185">Reference proteome</keyword>
<dbReference type="FunFam" id="3.40.50.300:FF:001115">
    <property type="entry name" value="DNA mismatch repair protein MSH2"/>
    <property type="match status" value="1"/>
</dbReference>
<evidence type="ECO:0000256" key="7">
    <source>
        <dbReference type="ARBA" id="ARBA00023204"/>
    </source>
</evidence>
<dbReference type="Pfam" id="PF05192">
    <property type="entry name" value="MutS_III"/>
    <property type="match status" value="1"/>
</dbReference>
<dbReference type="SUPFAM" id="SSF53150">
    <property type="entry name" value="DNA repair protein MutS, domain II"/>
    <property type="match status" value="1"/>
</dbReference>
<evidence type="ECO:0000256" key="5">
    <source>
        <dbReference type="ARBA" id="ARBA00022840"/>
    </source>
</evidence>
<dbReference type="InterPro" id="IPR036678">
    <property type="entry name" value="MutS_con_dom_sf"/>
</dbReference>
<gene>
    <name evidence="11" type="ORF">G210_2236</name>
</gene>
<keyword evidence="6 9" id="KW-0238">DNA-binding</keyword>
<dbReference type="Pfam" id="PF05188">
    <property type="entry name" value="MutS_II"/>
    <property type="match status" value="1"/>
</dbReference>
<feature type="domain" description="DNA mismatch repair proteins mutS family" evidence="10">
    <location>
        <begin position="710"/>
        <end position="726"/>
    </location>
</feature>
<dbReference type="GO" id="GO:0006298">
    <property type="term" value="P:mismatch repair"/>
    <property type="evidence" value="ECO:0007669"/>
    <property type="project" value="InterPro"/>
</dbReference>
<dbReference type="GO" id="GO:0006312">
    <property type="term" value="P:mitotic recombination"/>
    <property type="evidence" value="ECO:0007669"/>
    <property type="project" value="TreeGrafter"/>
</dbReference>
<evidence type="ECO:0000313" key="12">
    <source>
        <dbReference type="Proteomes" id="UP000011777"/>
    </source>
</evidence>
<dbReference type="SUPFAM" id="SSF48334">
    <property type="entry name" value="DNA repair protein MutS, domain III"/>
    <property type="match status" value="1"/>
</dbReference>
<keyword evidence="4 9" id="KW-0227">DNA damage</keyword>
<dbReference type="eggNOG" id="KOG0219">
    <property type="taxonomic scope" value="Eukaryota"/>
</dbReference>
<dbReference type="GO" id="GO:0030983">
    <property type="term" value="F:mismatched DNA binding"/>
    <property type="evidence" value="ECO:0007669"/>
    <property type="project" value="InterPro"/>
</dbReference>
<dbReference type="Proteomes" id="UP000011777">
    <property type="component" value="Unassembled WGS sequence"/>
</dbReference>
<keyword evidence="7 9" id="KW-0234">DNA repair</keyword>
<comment type="function">
    <text evidence="9">Component of the post-replicative DNA mismatch repair system (MMR).</text>
</comment>
<dbReference type="GO" id="GO:0043570">
    <property type="term" value="P:maintenance of DNA repeat elements"/>
    <property type="evidence" value="ECO:0007669"/>
    <property type="project" value="UniProtKB-ARBA"/>
</dbReference>
<dbReference type="GO" id="GO:0032301">
    <property type="term" value="C:MutSalpha complex"/>
    <property type="evidence" value="ECO:0007669"/>
    <property type="project" value="TreeGrafter"/>
</dbReference>
<dbReference type="OMA" id="LVRFPQK"/>
<evidence type="ECO:0000256" key="4">
    <source>
        <dbReference type="ARBA" id="ARBA00022763"/>
    </source>
</evidence>
<dbReference type="AlphaFoldDB" id="M3IM30"/>
<comment type="similarity">
    <text evidence="2 9">Belongs to the DNA mismatch repair MutS family.</text>
</comment>
<dbReference type="EMBL" id="AOGT01001573">
    <property type="protein sequence ID" value="EMG47441.1"/>
    <property type="molecule type" value="Genomic_DNA"/>
</dbReference>
<dbReference type="InterPro" id="IPR016151">
    <property type="entry name" value="DNA_mismatch_repair_MutS_N"/>
</dbReference>
<comment type="subcellular location">
    <subcellularLocation>
        <location evidence="1">Nucleus</location>
    </subcellularLocation>
</comment>
<dbReference type="Gene3D" id="3.30.420.110">
    <property type="entry name" value="MutS, connector domain"/>
    <property type="match status" value="1"/>
</dbReference>
<evidence type="ECO:0000256" key="6">
    <source>
        <dbReference type="ARBA" id="ARBA00023125"/>
    </source>
</evidence>
<dbReference type="Gene3D" id="3.40.50.300">
    <property type="entry name" value="P-loop containing nucleotide triphosphate hydrolases"/>
    <property type="match status" value="1"/>
</dbReference>
<reference evidence="11 12" key="1">
    <citation type="submission" date="2013-02" db="EMBL/GenBank/DDBJ databases">
        <title>Genome sequence of Candida maltosa Xu316, a potential industrial strain for xylitol and ethanol production.</title>
        <authorList>
            <person name="Yu J."/>
            <person name="Wang Q."/>
            <person name="Geng X."/>
            <person name="Bao W."/>
            <person name="He P."/>
            <person name="Cai J."/>
        </authorList>
    </citation>
    <scope>NUCLEOTIDE SEQUENCE [LARGE SCALE GENOMIC DNA]</scope>
    <source>
        <strain evidence="12">Xu316</strain>
    </source>
</reference>
<dbReference type="GO" id="GO:0005524">
    <property type="term" value="F:ATP binding"/>
    <property type="evidence" value="ECO:0007669"/>
    <property type="project" value="UniProtKB-KW"/>
</dbReference>
<dbReference type="GO" id="GO:0140664">
    <property type="term" value="F:ATP-dependent DNA damage sensor activity"/>
    <property type="evidence" value="ECO:0007669"/>
    <property type="project" value="InterPro"/>
</dbReference>
<comment type="caution">
    <text evidence="11">The sequence shown here is derived from an EMBL/GenBank/DDBJ whole genome shotgun (WGS) entry which is preliminary data.</text>
</comment>
<evidence type="ECO:0000256" key="9">
    <source>
        <dbReference type="RuleBase" id="RU003756"/>
    </source>
</evidence>
<protein>
    <recommendedName>
        <fullName evidence="10">DNA mismatch repair proteins mutS family domain-containing protein</fullName>
    </recommendedName>
</protein>
<evidence type="ECO:0000256" key="8">
    <source>
        <dbReference type="ARBA" id="ARBA00023242"/>
    </source>
</evidence>
<dbReference type="Pfam" id="PF00488">
    <property type="entry name" value="MutS_V"/>
    <property type="match status" value="1"/>
</dbReference>
<keyword evidence="5" id="KW-0067">ATP-binding</keyword>
<dbReference type="InterPro" id="IPR007860">
    <property type="entry name" value="DNA_mmatch_repair_MutS_con_dom"/>
</dbReference>
<evidence type="ECO:0000259" key="10">
    <source>
        <dbReference type="PROSITE" id="PS00486"/>
    </source>
</evidence>
<name>M3IM30_CANMX</name>
<dbReference type="SMART" id="SM00534">
    <property type="entry name" value="MUTSac"/>
    <property type="match status" value="1"/>
</dbReference>
<dbReference type="InterPro" id="IPR007861">
    <property type="entry name" value="DNA_mismatch_repair_MutS_clamp"/>
</dbReference>
<sequence length="877" mass="98717">MSSTRPELKFNGSSDERQYFKKYSQLPEKESTTVRFISHNNHDYFTVLKEDADLIAENVYRSRASIKISNGTQYLSLSLQNFKESLKFCLKNHYKVEIYDSKTFELLNSGSVGNLESLSEEFEIEFDFSDGSNSCIAAIKLGKKIGVCVIEDTEIYFSEFEDNDVFSNLESLLIQLGVNEVLISAKVENNKFLQALEKINNLVVSAVNSFPKDVDQDLSKLLDTENIELTLASKGLNSTDYSLSLSCCGALIQYLDLLNSSKTFTLNKYNLSTYMKLDSSTMKALNIFPSGNNKGVTSIYELFKCKTAAGSRLLSQWLKQPLIDQGTITERQKLVESMIDDTSLRVETQDFLSGVPDITRLLKKISTGMKKSGGENKKLNDVVHLYDTVTSLPKLMDVLNIDYYTTPLEKNQEALARFCELVETTITLDIDAYEDHKIKPEFDASLVEIDGRMKSALESINQLHADAGDDLNMEINKKLKLEQHQVHGWCLRLTRIESVVLRNNKKYQELQTQKSGVIFTTKELKNLSKEYGKACEEYNIKQREVIREVLSLTLTYESVFNSLASTLAHLDVITSFAIASILNSYTKPTLYPFNESARKINLIESRHPLLEVQDDINFISNDVTMDENRFVIITGPNMGGKSTYIRQIGVISLLAQIGSFIPANEGAELPIFDAILSRVGAGDSQLKGLSTFMIEMLETSSILATATENSLIIIDELGRGTSTYDGFGLAWSISEHLITDKKCFSMFATHFHELNKLSEKYSGKVQNLHVVAQENEENDITLMYKVEPGISDKSFGIHVAELVKFPQKIINMAKRKAEELSEEPPLKKQCSPQEVSEGMTRLKEILKSWRANPDTKVLQSTLAGESNKFILEIVNNL</sequence>
<organism evidence="11 12">
    <name type="scientific">Candida maltosa (strain Xu316)</name>
    <name type="common">Yeast</name>
    <dbReference type="NCBI Taxonomy" id="1245528"/>
    <lineage>
        <taxon>Eukaryota</taxon>
        <taxon>Fungi</taxon>
        <taxon>Dikarya</taxon>
        <taxon>Ascomycota</taxon>
        <taxon>Saccharomycotina</taxon>
        <taxon>Pichiomycetes</taxon>
        <taxon>Debaryomycetaceae</taxon>
        <taxon>Candida/Lodderomyces clade</taxon>
        <taxon>Candida</taxon>
    </lineage>
</organism>
<keyword evidence="3 9" id="KW-0547">Nucleotide-binding</keyword>
<dbReference type="PANTHER" id="PTHR11361">
    <property type="entry name" value="DNA MISMATCH REPAIR PROTEIN MUTS FAMILY MEMBER"/>
    <property type="match status" value="1"/>
</dbReference>
<dbReference type="InterPro" id="IPR000432">
    <property type="entry name" value="DNA_mismatch_repair_MutS_C"/>
</dbReference>
<evidence type="ECO:0000256" key="1">
    <source>
        <dbReference type="ARBA" id="ARBA00004123"/>
    </source>
</evidence>
<dbReference type="PROSITE" id="PS00486">
    <property type="entry name" value="DNA_MISMATCH_REPAIR_2"/>
    <property type="match status" value="1"/>
</dbReference>
<dbReference type="InterPro" id="IPR036187">
    <property type="entry name" value="DNA_mismatch_repair_MutS_sf"/>
</dbReference>
<dbReference type="InterPro" id="IPR027417">
    <property type="entry name" value="P-loop_NTPase"/>
</dbReference>
<evidence type="ECO:0000256" key="2">
    <source>
        <dbReference type="ARBA" id="ARBA00006271"/>
    </source>
</evidence>
<dbReference type="PIRSF" id="PIRSF005813">
    <property type="entry name" value="MSH2"/>
    <property type="match status" value="1"/>
</dbReference>
<dbReference type="SUPFAM" id="SSF52540">
    <property type="entry name" value="P-loop containing nucleoside triphosphate hydrolases"/>
    <property type="match status" value="1"/>
</dbReference>
<dbReference type="InterPro" id="IPR007696">
    <property type="entry name" value="DNA_mismatch_repair_MutS_core"/>
</dbReference>
<dbReference type="Pfam" id="PF05190">
    <property type="entry name" value="MutS_IV"/>
    <property type="match status" value="1"/>
</dbReference>
<dbReference type="SMART" id="SM00533">
    <property type="entry name" value="MUTSd"/>
    <property type="match status" value="1"/>
</dbReference>
<dbReference type="Pfam" id="PF01624">
    <property type="entry name" value="MutS_I"/>
    <property type="match status" value="1"/>
</dbReference>
<dbReference type="PANTHER" id="PTHR11361:SF35">
    <property type="entry name" value="DNA MISMATCH REPAIR PROTEIN MSH2"/>
    <property type="match status" value="1"/>
</dbReference>
<dbReference type="InterPro" id="IPR045076">
    <property type="entry name" value="MutS"/>
</dbReference>
<dbReference type="STRING" id="1245528.M3IM30"/>
<evidence type="ECO:0000313" key="11">
    <source>
        <dbReference type="EMBL" id="EMG47441.1"/>
    </source>
</evidence>
<dbReference type="FunFam" id="1.10.1420.10:FF:000015">
    <property type="entry name" value="DNA mismatch repair protein Msh2"/>
    <property type="match status" value="1"/>
</dbReference>
<dbReference type="Gene3D" id="1.10.1420.10">
    <property type="match status" value="2"/>
</dbReference>
<dbReference type="Gene3D" id="3.40.1170.10">
    <property type="entry name" value="DNA repair protein MutS, domain I"/>
    <property type="match status" value="1"/>
</dbReference>
<accession>M3IM30</accession>
<dbReference type="InterPro" id="IPR011184">
    <property type="entry name" value="DNA_mismatch_repair_Msh2"/>
</dbReference>